<dbReference type="GO" id="GO:0030182">
    <property type="term" value="P:neuron differentiation"/>
    <property type="evidence" value="ECO:0007669"/>
    <property type="project" value="UniProtKB-ARBA"/>
</dbReference>
<dbReference type="PRINTS" id="PR01217">
    <property type="entry name" value="PRICHEXTENSN"/>
</dbReference>
<dbReference type="InterPro" id="IPR047145">
    <property type="entry name" value="FRMD6-like"/>
</dbReference>
<feature type="compositionally biased region" description="Pro residues" evidence="3">
    <location>
        <begin position="836"/>
        <end position="865"/>
    </location>
</feature>
<evidence type="ECO:0000259" key="4">
    <source>
        <dbReference type="PROSITE" id="PS50057"/>
    </source>
</evidence>
<dbReference type="InterPro" id="IPR000299">
    <property type="entry name" value="FERM_domain"/>
</dbReference>
<reference evidence="5" key="1">
    <citation type="submission" date="2020-03" db="EMBL/GenBank/DDBJ databases">
        <title>Relaxed selection underlies rapid genomic changes in the transitions from sociality to social parasitism in ants.</title>
        <authorList>
            <person name="Bi X."/>
        </authorList>
    </citation>
    <scope>NUCLEOTIDE SEQUENCE</scope>
    <source>
        <strain evidence="5">BGI-DK2014a</strain>
        <tissue evidence="5">Whole body</tissue>
    </source>
</reference>
<dbReference type="InterPro" id="IPR019749">
    <property type="entry name" value="Band_41_domain"/>
</dbReference>
<dbReference type="Gene3D" id="2.30.29.30">
    <property type="entry name" value="Pleckstrin-homology domain (PH domain)/Phosphotyrosine-binding domain (PTB)"/>
    <property type="match status" value="1"/>
</dbReference>
<feature type="compositionally biased region" description="Polar residues" evidence="3">
    <location>
        <begin position="1160"/>
        <end position="1202"/>
    </location>
</feature>
<feature type="region of interest" description="Disordered" evidence="3">
    <location>
        <begin position="694"/>
        <end position="737"/>
    </location>
</feature>
<feature type="compositionally biased region" description="Pro residues" evidence="3">
    <location>
        <begin position="775"/>
        <end position="795"/>
    </location>
</feature>
<dbReference type="AlphaFoldDB" id="A0A836K7P2"/>
<dbReference type="CDD" id="cd17101">
    <property type="entry name" value="FERM_F1_PTPN13_like"/>
    <property type="match status" value="1"/>
</dbReference>
<gene>
    <name evidence="5" type="primary">Ex</name>
    <name evidence="5" type="ORF">G6Z76_0011856</name>
</gene>
<feature type="compositionally biased region" description="Low complexity" evidence="3">
    <location>
        <begin position="656"/>
        <end position="667"/>
    </location>
</feature>
<dbReference type="InterPro" id="IPR029071">
    <property type="entry name" value="Ubiquitin-like_domsf"/>
</dbReference>
<feature type="domain" description="FERM" evidence="4">
    <location>
        <begin position="21"/>
        <end position="340"/>
    </location>
</feature>
<dbReference type="Pfam" id="PF00373">
    <property type="entry name" value="FERM_M"/>
    <property type="match status" value="1"/>
</dbReference>
<dbReference type="SUPFAM" id="SSF47031">
    <property type="entry name" value="Second domain of FERM"/>
    <property type="match status" value="1"/>
</dbReference>
<protein>
    <submittedName>
        <fullName evidence="5">EXPA protein</fullName>
    </submittedName>
</protein>
<feature type="region of interest" description="Disordered" evidence="3">
    <location>
        <begin position="1160"/>
        <end position="1217"/>
    </location>
</feature>
<dbReference type="GO" id="GO:0098592">
    <property type="term" value="C:cytoplasmic side of apical plasma membrane"/>
    <property type="evidence" value="ECO:0007669"/>
    <property type="project" value="TreeGrafter"/>
</dbReference>
<feature type="compositionally biased region" description="Low complexity" evidence="3">
    <location>
        <begin position="964"/>
        <end position="976"/>
    </location>
</feature>
<evidence type="ECO:0000256" key="1">
    <source>
        <dbReference type="ARBA" id="ARBA00004282"/>
    </source>
</evidence>
<evidence type="ECO:0000256" key="3">
    <source>
        <dbReference type="SAM" id="MobiDB-lite"/>
    </source>
</evidence>
<dbReference type="GO" id="GO:0035332">
    <property type="term" value="P:positive regulation of hippo signaling"/>
    <property type="evidence" value="ECO:0007669"/>
    <property type="project" value="TreeGrafter"/>
</dbReference>
<dbReference type="GO" id="GO:0009887">
    <property type="term" value="P:animal organ morphogenesis"/>
    <property type="evidence" value="ECO:0007669"/>
    <property type="project" value="UniProtKB-ARBA"/>
</dbReference>
<dbReference type="GO" id="GO:0070161">
    <property type="term" value="C:anchoring junction"/>
    <property type="evidence" value="ECO:0007669"/>
    <property type="project" value="UniProtKB-SubCell"/>
</dbReference>
<dbReference type="PROSITE" id="PS50057">
    <property type="entry name" value="FERM_3"/>
    <property type="match status" value="1"/>
</dbReference>
<dbReference type="InterPro" id="IPR018979">
    <property type="entry name" value="FERM_N"/>
</dbReference>
<feature type="compositionally biased region" description="Pro residues" evidence="3">
    <location>
        <begin position="712"/>
        <end position="722"/>
    </location>
</feature>
<dbReference type="InterPro" id="IPR041781">
    <property type="entry name" value="FRMD6-FERM_C"/>
</dbReference>
<feature type="region of interest" description="Disordered" evidence="3">
    <location>
        <begin position="829"/>
        <end position="883"/>
    </location>
</feature>
<dbReference type="SUPFAM" id="SSF50729">
    <property type="entry name" value="PH domain-like"/>
    <property type="match status" value="1"/>
</dbReference>
<dbReference type="InterPro" id="IPR011993">
    <property type="entry name" value="PH-like_dom_sf"/>
</dbReference>
<comment type="caution">
    <text evidence="5">The sequence shown here is derived from an EMBL/GenBank/DDBJ whole genome shotgun (WGS) entry which is preliminary data.</text>
</comment>
<organism evidence="5 6">
    <name type="scientific">Acromyrmex charruanus</name>
    <dbReference type="NCBI Taxonomy" id="2715315"/>
    <lineage>
        <taxon>Eukaryota</taxon>
        <taxon>Metazoa</taxon>
        <taxon>Ecdysozoa</taxon>
        <taxon>Arthropoda</taxon>
        <taxon>Hexapoda</taxon>
        <taxon>Insecta</taxon>
        <taxon>Pterygota</taxon>
        <taxon>Neoptera</taxon>
        <taxon>Endopterygota</taxon>
        <taxon>Hymenoptera</taxon>
        <taxon>Apocrita</taxon>
        <taxon>Aculeata</taxon>
        <taxon>Formicoidea</taxon>
        <taxon>Formicidae</taxon>
        <taxon>Myrmicinae</taxon>
        <taxon>Acromyrmex</taxon>
    </lineage>
</organism>
<dbReference type="Proteomes" id="UP000669903">
    <property type="component" value="Unassembled WGS sequence"/>
</dbReference>
<dbReference type="InterPro" id="IPR018980">
    <property type="entry name" value="FERM_PH-like_C"/>
</dbReference>
<name>A0A836K7P2_9HYME</name>
<dbReference type="InterPro" id="IPR035963">
    <property type="entry name" value="FERM_2"/>
</dbReference>
<dbReference type="Pfam" id="PF09379">
    <property type="entry name" value="FERM_N"/>
    <property type="match status" value="1"/>
</dbReference>
<feature type="region of interest" description="Disordered" evidence="3">
    <location>
        <begin position="956"/>
        <end position="976"/>
    </location>
</feature>
<keyword evidence="2" id="KW-0965">Cell junction</keyword>
<feature type="non-terminal residue" evidence="5">
    <location>
        <position position="1"/>
    </location>
</feature>
<proteinExistence type="predicted"/>
<dbReference type="PANTHER" id="PTHR13429:SF5">
    <property type="entry name" value="PROTEIN EXPANDED"/>
    <property type="match status" value="1"/>
</dbReference>
<evidence type="ECO:0000313" key="6">
    <source>
        <dbReference type="Proteomes" id="UP000669903"/>
    </source>
</evidence>
<dbReference type="SUPFAM" id="SSF54236">
    <property type="entry name" value="Ubiquitin-like"/>
    <property type="match status" value="1"/>
</dbReference>
<accession>A0A836K7P2</accession>
<dbReference type="PANTHER" id="PTHR13429">
    <property type="entry name" value="FERM DOMAIN (PROTEIN4.1-EZRIN-RADIXIN-MOESIN) FAMILY"/>
    <property type="match status" value="1"/>
</dbReference>
<sequence length="1237" mass="135046">MRGSGVTAARSCLQPLVSASRYLAIHALPGDPLYFIVEAKSRVKEVYTQTCTLLSQQGMRDCELFGLAILSDGEYLFVDPENKLSKYAPKNWRNSHTYGLDSSGRPAFVLYFRVRFYIDTPLLLSDETTRHHYYLQLRDNVVRHGGGVESLHPHHPLHEPSIVTSLLVLAGLALQADLGDYSEERHRPHAGSVGYCKSTDYLPSHMCLESNVLTVLAAQHREYSGLSREEAELQYIREAVLLEAPLNAHLYRLRRSKNEAGPGRILLAICARGVRIYAEEETPRVFAWNNIGKLSFDRKKFEIRAVDQPEKLTLYSGCDDKSKLLLGLCRDTHQFSMAIAPRVNEAMKREEEERKVLRDCYMYPTRCKLSLAARGARGDQRISVISSTSSNTTSGIVSDRVHSEDEPDTAPASTECLPRLTLETIPYSDGQGRVLNGTNGDTDNHSMPPSSVSVIDEIDNSDATSASVVLRLASSAATAAEGSQCSSSCSTVVVVNTSTGGPSRMRRASATSSLELGYSHTAQNSTISTETASFPGAIYDRCKKTGTDIASETSGVYTLRSSEIQDERIGDDLYSPTGDTNASSAASDVCALSSVQSTTDEASITSGFYTIHSGLRSESSYTEDVGAEDQEPIYSLCKGDDDEVSLNRQLEDSRSRSNSILSVSSFRGDGSDPSKARPLLSADELSDLIVGRYPPRKTISNSMDSDCDYVTMPPPPPPPPPRTDSDRQLPPPYPIESINYATINVSKRSGILELAREREPPPPPPYNKTCSDFVPLPPRRTDPPPPPPSIQPPTYPGDKMKPTPVHAPVAALVVGPNNYLDVHASRSGPVLLPYLTTPPPPPPLPPPPIIHPRQPPPPPPPPPPSSTQQPASSLATVYTSQVSRSQIEQYKQQLYSDVDYVMFPLKDPAVSKQEYIDAKQGSLLAAMAAYPPPPYPSFSKSSVMYRSTPYLPGSSFSSQSKYASNQNLSSSDTGSSSGNYLQGNLNSHYAASTSSLYSGATCSSTGSHSLRREPPVPTHPHTLNAFSRTRSDENILKCLNTLFTNKMQSLPQSKHRRLPPPPPPPPYEIQNLDKNQPLPSSSAVTTCSLATTTTNKLKKLSNGTEENDERKSDDMLDIRTLREKSRNLDLPLISALCNDQYLLKQTKAFVLPKHPSEITSTAVSMKSGTRSSNGATSSRSKYPVSGLSTTQIQKPLRKSSTSTHKHPSEVKSNAYKVNVSSTGVSTIKKDFTRASHS</sequence>
<feature type="region of interest" description="Disordered" evidence="3">
    <location>
        <begin position="393"/>
        <end position="413"/>
    </location>
</feature>
<feature type="region of interest" description="Disordered" evidence="3">
    <location>
        <begin position="756"/>
        <end position="804"/>
    </location>
</feature>
<dbReference type="InterPro" id="IPR019748">
    <property type="entry name" value="FERM_central"/>
</dbReference>
<feature type="non-terminal residue" evidence="5">
    <location>
        <position position="1237"/>
    </location>
</feature>
<dbReference type="Pfam" id="PF09380">
    <property type="entry name" value="FERM_C"/>
    <property type="match status" value="1"/>
</dbReference>
<dbReference type="EMBL" id="JAANIC010001623">
    <property type="protein sequence ID" value="KAG5346273.1"/>
    <property type="molecule type" value="Genomic_DNA"/>
</dbReference>
<feature type="region of interest" description="Disordered" evidence="3">
    <location>
        <begin position="1002"/>
        <end position="1028"/>
    </location>
</feature>
<feature type="compositionally biased region" description="Polar residues" evidence="3">
    <location>
        <begin position="866"/>
        <end position="883"/>
    </location>
</feature>
<dbReference type="CDD" id="cd14473">
    <property type="entry name" value="FERM_B-lobe"/>
    <property type="match status" value="1"/>
</dbReference>
<comment type="subcellular location">
    <subcellularLocation>
        <location evidence="1">Cell junction</location>
    </subcellularLocation>
</comment>
<dbReference type="SMART" id="SM00295">
    <property type="entry name" value="B41"/>
    <property type="match status" value="1"/>
</dbReference>
<dbReference type="CDD" id="cd13185">
    <property type="entry name" value="FERM_C_FRMD1_FRMD6"/>
    <property type="match status" value="1"/>
</dbReference>
<evidence type="ECO:0000313" key="5">
    <source>
        <dbReference type="EMBL" id="KAG5346273.1"/>
    </source>
</evidence>
<dbReference type="SMART" id="SM01196">
    <property type="entry name" value="FERM_C"/>
    <property type="match status" value="1"/>
</dbReference>
<keyword evidence="6" id="KW-1185">Reference proteome</keyword>
<feature type="region of interest" description="Disordered" evidence="3">
    <location>
        <begin position="648"/>
        <end position="679"/>
    </location>
</feature>
<dbReference type="InterPro" id="IPR014352">
    <property type="entry name" value="FERM/acyl-CoA-bd_prot_sf"/>
</dbReference>
<dbReference type="Gene3D" id="1.20.80.10">
    <property type="match status" value="1"/>
</dbReference>
<evidence type="ECO:0000256" key="2">
    <source>
        <dbReference type="ARBA" id="ARBA00022949"/>
    </source>
</evidence>